<sequence>MIHDNKGNSRSKIGRHLTIGISQNLRGDKVGKAKLLLKFEVNRTTADPSGEASTPFGRHVVERRSTLQEGSEPQNDRERKRGTKRVRGRPTGAVLEPDGRGGGDRAEADCEES</sequence>
<reference evidence="2 3" key="1">
    <citation type="journal article" date="2022" name="Nat. Plants">
        <title>Genomes of leafy and leafless Platanthera orchids illuminate the evolution of mycoheterotrophy.</title>
        <authorList>
            <person name="Li M.H."/>
            <person name="Liu K.W."/>
            <person name="Li Z."/>
            <person name="Lu H.C."/>
            <person name="Ye Q.L."/>
            <person name="Zhang D."/>
            <person name="Wang J.Y."/>
            <person name="Li Y.F."/>
            <person name="Zhong Z.M."/>
            <person name="Liu X."/>
            <person name="Yu X."/>
            <person name="Liu D.K."/>
            <person name="Tu X.D."/>
            <person name="Liu B."/>
            <person name="Hao Y."/>
            <person name="Liao X.Y."/>
            <person name="Jiang Y.T."/>
            <person name="Sun W.H."/>
            <person name="Chen J."/>
            <person name="Chen Y.Q."/>
            <person name="Ai Y."/>
            <person name="Zhai J.W."/>
            <person name="Wu S.S."/>
            <person name="Zhou Z."/>
            <person name="Hsiao Y.Y."/>
            <person name="Wu W.L."/>
            <person name="Chen Y.Y."/>
            <person name="Lin Y.F."/>
            <person name="Hsu J.L."/>
            <person name="Li C.Y."/>
            <person name="Wang Z.W."/>
            <person name="Zhao X."/>
            <person name="Zhong W.Y."/>
            <person name="Ma X.K."/>
            <person name="Ma L."/>
            <person name="Huang J."/>
            <person name="Chen G.Z."/>
            <person name="Huang M.Z."/>
            <person name="Huang L."/>
            <person name="Peng D.H."/>
            <person name="Luo Y.B."/>
            <person name="Zou S.Q."/>
            <person name="Chen S.P."/>
            <person name="Lan S."/>
            <person name="Tsai W.C."/>
            <person name="Van de Peer Y."/>
            <person name="Liu Z.J."/>
        </authorList>
    </citation>
    <scope>NUCLEOTIDE SEQUENCE [LARGE SCALE GENOMIC DNA]</scope>
    <source>
        <strain evidence="2">Lor287</strain>
    </source>
</reference>
<evidence type="ECO:0000313" key="3">
    <source>
        <dbReference type="Proteomes" id="UP001418222"/>
    </source>
</evidence>
<proteinExistence type="predicted"/>
<organism evidence="2 3">
    <name type="scientific">Platanthera zijinensis</name>
    <dbReference type="NCBI Taxonomy" id="2320716"/>
    <lineage>
        <taxon>Eukaryota</taxon>
        <taxon>Viridiplantae</taxon>
        <taxon>Streptophyta</taxon>
        <taxon>Embryophyta</taxon>
        <taxon>Tracheophyta</taxon>
        <taxon>Spermatophyta</taxon>
        <taxon>Magnoliopsida</taxon>
        <taxon>Liliopsida</taxon>
        <taxon>Asparagales</taxon>
        <taxon>Orchidaceae</taxon>
        <taxon>Orchidoideae</taxon>
        <taxon>Orchideae</taxon>
        <taxon>Orchidinae</taxon>
        <taxon>Platanthera</taxon>
    </lineage>
</organism>
<gene>
    <name evidence="2" type="ORF">KSP39_PZI002687</name>
</gene>
<keyword evidence="3" id="KW-1185">Reference proteome</keyword>
<protein>
    <submittedName>
        <fullName evidence="2">Uncharacterized protein</fullName>
    </submittedName>
</protein>
<dbReference type="AlphaFoldDB" id="A0AAP0BZD1"/>
<name>A0AAP0BZD1_9ASPA</name>
<dbReference type="EMBL" id="JBBWWQ010000002">
    <property type="protein sequence ID" value="KAK8954980.1"/>
    <property type="molecule type" value="Genomic_DNA"/>
</dbReference>
<dbReference type="Proteomes" id="UP001418222">
    <property type="component" value="Unassembled WGS sequence"/>
</dbReference>
<evidence type="ECO:0000313" key="2">
    <source>
        <dbReference type="EMBL" id="KAK8954980.1"/>
    </source>
</evidence>
<accession>A0AAP0BZD1</accession>
<comment type="caution">
    <text evidence="2">The sequence shown here is derived from an EMBL/GenBank/DDBJ whole genome shotgun (WGS) entry which is preliminary data.</text>
</comment>
<feature type="compositionally biased region" description="Basic and acidic residues" evidence="1">
    <location>
        <begin position="97"/>
        <end position="113"/>
    </location>
</feature>
<evidence type="ECO:0000256" key="1">
    <source>
        <dbReference type="SAM" id="MobiDB-lite"/>
    </source>
</evidence>
<feature type="region of interest" description="Disordered" evidence="1">
    <location>
        <begin position="64"/>
        <end position="113"/>
    </location>
</feature>